<dbReference type="PANTHER" id="PTHR34293:SF1">
    <property type="entry name" value="HTH-TYPE TRANSCRIPTIONAL REGULATOR TRMBL2"/>
    <property type="match status" value="1"/>
</dbReference>
<protein>
    <recommendedName>
        <fullName evidence="3">LuxR family transcriptional regulator</fullName>
    </recommendedName>
</protein>
<comment type="caution">
    <text evidence="1">The sequence shown here is derived from an EMBL/GenBank/DDBJ whole genome shotgun (WGS) entry which is preliminary data.</text>
</comment>
<accession>A0A917F6I6</accession>
<dbReference type="AlphaFoldDB" id="A0A917F6I6"/>
<dbReference type="PANTHER" id="PTHR34293">
    <property type="entry name" value="HTH-TYPE TRANSCRIPTIONAL REGULATOR TRMBL2"/>
    <property type="match status" value="1"/>
</dbReference>
<dbReference type="EMBL" id="BMKQ01000001">
    <property type="protein sequence ID" value="GGF48505.1"/>
    <property type="molecule type" value="Genomic_DNA"/>
</dbReference>
<name>A0A917F6I6_9ACTN</name>
<reference evidence="1" key="1">
    <citation type="journal article" date="2014" name="Int. J. Syst. Evol. Microbiol.">
        <title>Complete genome sequence of Corynebacterium casei LMG S-19264T (=DSM 44701T), isolated from a smear-ripened cheese.</title>
        <authorList>
            <consortium name="US DOE Joint Genome Institute (JGI-PGF)"/>
            <person name="Walter F."/>
            <person name="Albersmeier A."/>
            <person name="Kalinowski J."/>
            <person name="Ruckert C."/>
        </authorList>
    </citation>
    <scope>NUCLEOTIDE SEQUENCE</scope>
    <source>
        <strain evidence="1">CGMCC 1.16067</strain>
    </source>
</reference>
<sequence>MPEYDASSRELMEARAASLYEDAVAVGGLRANDARIADGVGGEDRAAFDLLVDLGLLLLDEETERWVATDPAAVGPRIVGPLGHRAVELLEESRRWSDLFGSMGQSYRRVAAATNPVTEIHGLANINRFLSATIDDAQTELLTAQPTRGRSDSSLDAATERDIRAVKRGVSMRTLYQHSARRNAAIGDFVGLMSPLGAQIRTLEEFFNRMIVIDRAVAVVPSTKGPEVAMAVHDPSIVAYLVDVFDRYWERARPFTDTADSTARSVASDVRDMTLRMLVEGHSDPASAKRLGVSTRTYAGYIAALKEEFGVQTRFQLGYALGRLPRDSVEIDVGGDEPPQT</sequence>
<dbReference type="Gene3D" id="1.10.10.10">
    <property type="entry name" value="Winged helix-like DNA-binding domain superfamily/Winged helix DNA-binding domain"/>
    <property type="match status" value="1"/>
</dbReference>
<dbReference type="InterPro" id="IPR051797">
    <property type="entry name" value="TrmB-like"/>
</dbReference>
<evidence type="ECO:0000313" key="2">
    <source>
        <dbReference type="Proteomes" id="UP000649179"/>
    </source>
</evidence>
<dbReference type="RefSeq" id="WP_229660806.1">
    <property type="nucleotide sequence ID" value="NZ_BMKQ01000001.1"/>
</dbReference>
<keyword evidence="2" id="KW-1185">Reference proteome</keyword>
<proteinExistence type="predicted"/>
<evidence type="ECO:0000313" key="1">
    <source>
        <dbReference type="EMBL" id="GGF48505.1"/>
    </source>
</evidence>
<reference evidence="1" key="2">
    <citation type="submission" date="2020-09" db="EMBL/GenBank/DDBJ databases">
        <authorList>
            <person name="Sun Q."/>
            <person name="Zhou Y."/>
        </authorList>
    </citation>
    <scope>NUCLEOTIDE SEQUENCE</scope>
    <source>
        <strain evidence="1">CGMCC 1.16067</strain>
    </source>
</reference>
<dbReference type="InterPro" id="IPR036388">
    <property type="entry name" value="WH-like_DNA-bd_sf"/>
</dbReference>
<evidence type="ECO:0008006" key="3">
    <source>
        <dbReference type="Google" id="ProtNLM"/>
    </source>
</evidence>
<gene>
    <name evidence="1" type="ORF">GCM10011519_23170</name>
</gene>
<organism evidence="1 2">
    <name type="scientific">Marmoricola endophyticus</name>
    <dbReference type="NCBI Taxonomy" id="2040280"/>
    <lineage>
        <taxon>Bacteria</taxon>
        <taxon>Bacillati</taxon>
        <taxon>Actinomycetota</taxon>
        <taxon>Actinomycetes</taxon>
        <taxon>Propionibacteriales</taxon>
        <taxon>Nocardioidaceae</taxon>
        <taxon>Marmoricola</taxon>
    </lineage>
</organism>
<dbReference type="Gene3D" id="3.30.870.10">
    <property type="entry name" value="Endonuclease Chain A"/>
    <property type="match status" value="1"/>
</dbReference>
<dbReference type="Proteomes" id="UP000649179">
    <property type="component" value="Unassembled WGS sequence"/>
</dbReference>
<dbReference type="SUPFAM" id="SSF56024">
    <property type="entry name" value="Phospholipase D/nuclease"/>
    <property type="match status" value="1"/>
</dbReference>